<evidence type="ECO:0000313" key="2">
    <source>
        <dbReference type="Proteomes" id="UP001556617"/>
    </source>
</evidence>
<keyword evidence="2" id="KW-1185">Reference proteome</keyword>
<proteinExistence type="predicted"/>
<organism evidence="1 2">
    <name type="scientific">Leuconostoc aquikimchii</name>
    <dbReference type="NCBI Taxonomy" id="3236804"/>
    <lineage>
        <taxon>Bacteria</taxon>
        <taxon>Bacillati</taxon>
        <taxon>Bacillota</taxon>
        <taxon>Bacilli</taxon>
        <taxon>Lactobacillales</taxon>
        <taxon>Lactobacillaceae</taxon>
        <taxon>Leuconostoc</taxon>
    </lineage>
</organism>
<dbReference type="Proteomes" id="UP001556617">
    <property type="component" value="Unassembled WGS sequence"/>
</dbReference>
<dbReference type="EMBL" id="JBFPER010000001">
    <property type="protein sequence ID" value="MEX0380721.1"/>
    <property type="molecule type" value="Genomic_DNA"/>
</dbReference>
<reference evidence="1 2" key="1">
    <citation type="submission" date="2024-07" db="EMBL/GenBank/DDBJ databases">
        <authorList>
            <person name="Yun M."/>
        </authorList>
    </citation>
    <scope>NUCLEOTIDE SEQUENCE [LARGE SCALE GENOMIC DNA]</scope>
    <source>
        <strain evidence="1 2">MS01</strain>
    </source>
</reference>
<sequence length="54" mass="5997">MNEKAIIKSANKIVLKNKLNDEFSLIKTEPQKLKSDKFQEILTNTAIAGGTMCS</sequence>
<accession>A0ABV3S4V0</accession>
<dbReference type="RefSeq" id="WP_367974113.1">
    <property type="nucleotide sequence ID" value="NZ_JBFPEQ010000001.1"/>
</dbReference>
<evidence type="ECO:0000313" key="1">
    <source>
        <dbReference type="EMBL" id="MEX0380721.1"/>
    </source>
</evidence>
<gene>
    <name evidence="1" type="ORF">AB3K24_05085</name>
</gene>
<name>A0ABV3S4V0_9LACO</name>
<comment type="caution">
    <text evidence="1">The sequence shown here is derived from an EMBL/GenBank/DDBJ whole genome shotgun (WGS) entry which is preliminary data.</text>
</comment>
<protein>
    <submittedName>
        <fullName evidence="1">Uncharacterized protein</fullName>
    </submittedName>
</protein>